<comment type="similarity">
    <text evidence="1 10">Belongs to the protein kinase superfamily. CAMK Ser/Thr protein kinase family. PIM subfamily.</text>
</comment>
<dbReference type="InterPro" id="IPR011009">
    <property type="entry name" value="Kinase-like_dom_sf"/>
</dbReference>
<comment type="function">
    <text evidence="10">Proto-oncogene with serine/threonine kinase activity involved in cell survival and cell proliferation.</text>
</comment>
<evidence type="ECO:0000256" key="9">
    <source>
        <dbReference type="ARBA" id="ARBA00048679"/>
    </source>
</evidence>
<dbReference type="Pfam" id="PF00069">
    <property type="entry name" value="Pkinase"/>
    <property type="match status" value="1"/>
</dbReference>
<feature type="active site" description="Proton acceptor" evidence="11">
    <location>
        <position position="164"/>
    </location>
</feature>
<dbReference type="GeneTree" id="ENSGT00940000163427"/>
<dbReference type="PANTHER" id="PTHR22984">
    <property type="entry name" value="SERINE/THREONINE-PROTEIN KINASE PIM"/>
    <property type="match status" value="1"/>
</dbReference>
<dbReference type="Ensembl" id="ENSFHET00000025478.1">
    <property type="protein sequence ID" value="ENSFHEP00000016946.1"/>
    <property type="gene ID" value="ENSFHEG00000018779.1"/>
</dbReference>
<feature type="domain" description="Protein kinase" evidence="13">
    <location>
        <begin position="31"/>
        <end position="287"/>
    </location>
</feature>
<dbReference type="InterPro" id="IPR017348">
    <property type="entry name" value="PIM1/2/3"/>
</dbReference>
<dbReference type="GO" id="GO:0005524">
    <property type="term" value="F:ATP binding"/>
    <property type="evidence" value="ECO:0007669"/>
    <property type="project" value="UniProtKB-UniRule"/>
</dbReference>
<evidence type="ECO:0000256" key="12">
    <source>
        <dbReference type="PIRSR" id="PIRSR037993-2"/>
    </source>
</evidence>
<dbReference type="GO" id="GO:0005737">
    <property type="term" value="C:cytoplasm"/>
    <property type="evidence" value="ECO:0007669"/>
    <property type="project" value="UniProtKB-UniRule"/>
</dbReference>
<dbReference type="CDD" id="cd14005">
    <property type="entry name" value="STKc_PIM"/>
    <property type="match status" value="1"/>
</dbReference>
<evidence type="ECO:0000313" key="14">
    <source>
        <dbReference type="Ensembl" id="ENSFHEP00000016946.1"/>
    </source>
</evidence>
<dbReference type="PROSITE" id="PS00108">
    <property type="entry name" value="PROTEIN_KINASE_ST"/>
    <property type="match status" value="1"/>
</dbReference>
<feature type="binding site" evidence="12">
    <location>
        <begin position="37"/>
        <end position="45"/>
    </location>
    <ligand>
        <name>ATP</name>
        <dbReference type="ChEBI" id="CHEBI:30616"/>
    </ligand>
</feature>
<keyword evidence="6 10" id="KW-0418">Kinase</keyword>
<protein>
    <recommendedName>
        <fullName evidence="10">Serine/threonine-protein kinase</fullName>
        <ecNumber evidence="10">2.7.11.1</ecNumber>
    </recommendedName>
</protein>
<comment type="catalytic activity">
    <reaction evidence="8 10">
        <text>L-threonyl-[protein] + ATP = O-phospho-L-threonyl-[protein] + ADP + H(+)</text>
        <dbReference type="Rhea" id="RHEA:46608"/>
        <dbReference type="Rhea" id="RHEA-COMP:11060"/>
        <dbReference type="Rhea" id="RHEA-COMP:11605"/>
        <dbReference type="ChEBI" id="CHEBI:15378"/>
        <dbReference type="ChEBI" id="CHEBI:30013"/>
        <dbReference type="ChEBI" id="CHEBI:30616"/>
        <dbReference type="ChEBI" id="CHEBI:61977"/>
        <dbReference type="ChEBI" id="CHEBI:456216"/>
        <dbReference type="EC" id="2.7.11.1"/>
    </reaction>
</comment>
<dbReference type="InterPro" id="IPR051138">
    <property type="entry name" value="PIM_Ser/Thr_kinase"/>
</dbReference>
<feature type="binding site" evidence="12">
    <location>
        <position position="118"/>
    </location>
    <ligand>
        <name>ATP</name>
        <dbReference type="ChEBI" id="CHEBI:30616"/>
    </ligand>
</feature>
<evidence type="ECO:0000256" key="10">
    <source>
        <dbReference type="PIRNR" id="PIRNR037993"/>
    </source>
</evidence>
<evidence type="ECO:0000256" key="4">
    <source>
        <dbReference type="ARBA" id="ARBA00022679"/>
    </source>
</evidence>
<keyword evidence="7 10" id="KW-0067">ATP-binding</keyword>
<evidence type="ECO:0000256" key="8">
    <source>
        <dbReference type="ARBA" id="ARBA00047899"/>
    </source>
</evidence>
<dbReference type="Gene3D" id="3.30.200.20">
    <property type="entry name" value="Phosphorylase Kinase, domain 1"/>
    <property type="match status" value="1"/>
</dbReference>
<reference evidence="14" key="2">
    <citation type="submission" date="2025-09" db="UniProtKB">
        <authorList>
            <consortium name="Ensembl"/>
        </authorList>
    </citation>
    <scope>IDENTIFICATION</scope>
</reference>
<name>A0A3Q2PTL5_FUNHE</name>
<comment type="catalytic activity">
    <reaction evidence="9 10">
        <text>L-seryl-[protein] + ATP = O-phospho-L-seryl-[protein] + ADP + H(+)</text>
        <dbReference type="Rhea" id="RHEA:17989"/>
        <dbReference type="Rhea" id="RHEA-COMP:9863"/>
        <dbReference type="Rhea" id="RHEA-COMP:11604"/>
        <dbReference type="ChEBI" id="CHEBI:15378"/>
        <dbReference type="ChEBI" id="CHEBI:29999"/>
        <dbReference type="ChEBI" id="CHEBI:30616"/>
        <dbReference type="ChEBI" id="CHEBI:83421"/>
        <dbReference type="ChEBI" id="CHEBI:456216"/>
        <dbReference type="EC" id="2.7.11.1"/>
    </reaction>
</comment>
<dbReference type="EC" id="2.7.11.1" evidence="10"/>
<dbReference type="GO" id="GO:0004674">
    <property type="term" value="F:protein serine/threonine kinase activity"/>
    <property type="evidence" value="ECO:0007669"/>
    <property type="project" value="UniProtKB-UniRule"/>
</dbReference>
<evidence type="ECO:0000256" key="6">
    <source>
        <dbReference type="ARBA" id="ARBA00022777"/>
    </source>
</evidence>
<evidence type="ECO:0000259" key="13">
    <source>
        <dbReference type="PROSITE" id="PS50011"/>
    </source>
</evidence>
<dbReference type="InterPro" id="IPR008271">
    <property type="entry name" value="Ser/Thr_kinase_AS"/>
</dbReference>
<accession>A0A3Q2PTL5</accession>
<dbReference type="PANTHER" id="PTHR22984:SF23">
    <property type="entry name" value="SERINE_THREONINE-PROTEIN KINASE PIM-2"/>
    <property type="match status" value="1"/>
</dbReference>
<dbReference type="AlphaFoldDB" id="A0A3Q2PTL5"/>
<feature type="binding site" evidence="12">
    <location>
        <position position="125"/>
    </location>
    <ligand>
        <name>ATP</name>
        <dbReference type="ChEBI" id="CHEBI:30616"/>
    </ligand>
</feature>
<dbReference type="SMART" id="SM00220">
    <property type="entry name" value="S_TKc"/>
    <property type="match status" value="1"/>
</dbReference>
<dbReference type="Gene3D" id="1.10.510.10">
    <property type="entry name" value="Transferase(Phosphotransferase) domain 1"/>
    <property type="match status" value="1"/>
</dbReference>
<keyword evidence="4 10" id="KW-0808">Transferase</keyword>
<reference evidence="14" key="1">
    <citation type="submission" date="2025-08" db="UniProtKB">
        <authorList>
            <consortium name="Ensembl"/>
        </authorList>
    </citation>
    <scope>IDENTIFICATION</scope>
</reference>
<dbReference type="SUPFAM" id="SSF56112">
    <property type="entry name" value="Protein kinase-like (PK-like)"/>
    <property type="match status" value="1"/>
</dbReference>
<keyword evidence="15" id="KW-1185">Reference proteome</keyword>
<keyword evidence="2 10" id="KW-0723">Serine/threonine-protein kinase</keyword>
<proteinExistence type="inferred from homology"/>
<dbReference type="InterPro" id="IPR000719">
    <property type="entry name" value="Prot_kinase_dom"/>
</dbReference>
<evidence type="ECO:0000256" key="2">
    <source>
        <dbReference type="ARBA" id="ARBA00022527"/>
    </source>
</evidence>
<evidence type="ECO:0000256" key="5">
    <source>
        <dbReference type="ARBA" id="ARBA00022741"/>
    </source>
</evidence>
<dbReference type="Proteomes" id="UP000265000">
    <property type="component" value="Unplaced"/>
</dbReference>
<dbReference type="GO" id="GO:0043066">
    <property type="term" value="P:negative regulation of apoptotic process"/>
    <property type="evidence" value="ECO:0007669"/>
    <property type="project" value="UniProtKB-UniRule"/>
</dbReference>
<feature type="binding site" evidence="12">
    <location>
        <position position="60"/>
    </location>
    <ligand>
        <name>ATP</name>
        <dbReference type="ChEBI" id="CHEBI:30616"/>
    </ligand>
</feature>
<keyword evidence="3" id="KW-0597">Phosphoprotein</keyword>
<keyword evidence="5 10" id="KW-0547">Nucleotide-binding</keyword>
<evidence type="ECO:0000256" key="7">
    <source>
        <dbReference type="ARBA" id="ARBA00022840"/>
    </source>
</evidence>
<evidence type="ECO:0000256" key="1">
    <source>
        <dbReference type="ARBA" id="ARBA00005505"/>
    </source>
</evidence>
<sequence>MFHGSLVAHLEGRYNSVMHLITVPKVCSPRYRCGTPLGRGGFSWVVSGERLSDGRPVAIKLISRGLVKEWVHLPGSLRPVPLESALLQRLSEVEGESGVIRMLDWLEVEGLGFLLITERPAQCQDLFDFITERGALPERLALRFFRQVVQALRFAHQHGVVHRDVKDENIVVNTETMEVKLIDFGSGALLKDGPYDDFEGTRVYSPPEWIQHRTYHAIPLTAWSLGVLLFDMVCGNTPFELDQEIVRATLLFTHPVSEECQALIRWCLSFRPEDRPSLGAILSHPWMLSLLCPTQALVFSLIWVHKAAAVKAPPAA</sequence>
<dbReference type="PIRSF" id="PIRSF037993">
    <property type="entry name" value="STPK_Pim-1"/>
    <property type="match status" value="1"/>
</dbReference>
<dbReference type="GO" id="GO:0106310">
    <property type="term" value="F:protein serine kinase activity"/>
    <property type="evidence" value="ECO:0007669"/>
    <property type="project" value="UniProtKB-UniRule"/>
</dbReference>
<dbReference type="PROSITE" id="PS50011">
    <property type="entry name" value="PROTEIN_KINASE_DOM"/>
    <property type="match status" value="1"/>
</dbReference>
<organism evidence="14 15">
    <name type="scientific">Fundulus heteroclitus</name>
    <name type="common">Killifish</name>
    <name type="synonym">Mummichog</name>
    <dbReference type="NCBI Taxonomy" id="8078"/>
    <lineage>
        <taxon>Eukaryota</taxon>
        <taxon>Metazoa</taxon>
        <taxon>Chordata</taxon>
        <taxon>Craniata</taxon>
        <taxon>Vertebrata</taxon>
        <taxon>Euteleostomi</taxon>
        <taxon>Actinopterygii</taxon>
        <taxon>Neopterygii</taxon>
        <taxon>Teleostei</taxon>
        <taxon>Neoteleostei</taxon>
        <taxon>Acanthomorphata</taxon>
        <taxon>Ovalentaria</taxon>
        <taxon>Atherinomorphae</taxon>
        <taxon>Cyprinodontiformes</taxon>
        <taxon>Fundulidae</taxon>
        <taxon>Fundulus</taxon>
    </lineage>
</organism>
<evidence type="ECO:0000256" key="3">
    <source>
        <dbReference type="ARBA" id="ARBA00022553"/>
    </source>
</evidence>
<evidence type="ECO:0000313" key="15">
    <source>
        <dbReference type="Proteomes" id="UP000265000"/>
    </source>
</evidence>
<evidence type="ECO:0000256" key="11">
    <source>
        <dbReference type="PIRSR" id="PIRSR037993-1"/>
    </source>
</evidence>